<gene>
    <name evidence="1" type="ORF">C8P67_102228</name>
</gene>
<proteinExistence type="predicted"/>
<dbReference type="RefSeq" id="WP_115810515.1">
    <property type="nucleotide sequence ID" value="NZ_QUNI01000002.1"/>
</dbReference>
<dbReference type="Proteomes" id="UP000257136">
    <property type="component" value="Unassembled WGS sequence"/>
</dbReference>
<comment type="caution">
    <text evidence="1">The sequence shown here is derived from an EMBL/GenBank/DDBJ whole genome shotgun (WGS) entry which is preliminary data.</text>
</comment>
<name>A0A3E0ERU9_9FLAO</name>
<dbReference type="InterPro" id="IPR034660">
    <property type="entry name" value="DinB/YfiT-like"/>
</dbReference>
<accession>A0A3E0ERU9</accession>
<dbReference type="EMBL" id="QUNI01000002">
    <property type="protein sequence ID" value="REH00975.1"/>
    <property type="molecule type" value="Genomic_DNA"/>
</dbReference>
<dbReference type="Gene3D" id="1.20.120.450">
    <property type="entry name" value="dinb family like domain"/>
    <property type="match status" value="1"/>
</dbReference>
<evidence type="ECO:0000313" key="1">
    <source>
        <dbReference type="EMBL" id="REH00975.1"/>
    </source>
</evidence>
<dbReference type="Pfam" id="PF07609">
    <property type="entry name" value="DUF1572"/>
    <property type="match status" value="1"/>
</dbReference>
<evidence type="ECO:0000313" key="2">
    <source>
        <dbReference type="Proteomes" id="UP000257136"/>
    </source>
</evidence>
<protein>
    <submittedName>
        <fullName evidence="1">Uncharacterized protein DUF1572</fullName>
    </submittedName>
</protein>
<sequence>MNNQSKLANRFREVILNGTWIANTNFKNELNNLDWKIAVEKYQNLNSIAILAQHIHYYIEGLKNVFLGANLEISDKYSFDFLQINSQEEWGNFLAKFWADSEEFAELIEKLTEEKLNENFVKEQYGTYFRNVDAMIEHSYYHLGQIVLIKKISSNLAEIPNLT</sequence>
<dbReference type="OrthoDB" id="9814103at2"/>
<reference evidence="1 2" key="1">
    <citation type="submission" date="2018-08" db="EMBL/GenBank/DDBJ databases">
        <title>Genomic Encyclopedia of Archaeal and Bacterial Type Strains, Phase II (KMG-II): from individual species to whole genera.</title>
        <authorList>
            <person name="Goeker M."/>
        </authorList>
    </citation>
    <scope>NUCLEOTIDE SEQUENCE [LARGE SCALE GENOMIC DNA]</scope>
    <source>
        <strain evidence="1 2">DSM 100880</strain>
    </source>
</reference>
<organism evidence="1 2">
    <name type="scientific">Flavobacterium aquicola</name>
    <dbReference type="NCBI Taxonomy" id="1682742"/>
    <lineage>
        <taxon>Bacteria</taxon>
        <taxon>Pseudomonadati</taxon>
        <taxon>Bacteroidota</taxon>
        <taxon>Flavobacteriia</taxon>
        <taxon>Flavobacteriales</taxon>
        <taxon>Flavobacteriaceae</taxon>
        <taxon>Flavobacterium</taxon>
    </lineage>
</organism>
<keyword evidence="2" id="KW-1185">Reference proteome</keyword>
<dbReference type="InterPro" id="IPR011466">
    <property type="entry name" value="DUF1572"/>
</dbReference>
<dbReference type="AlphaFoldDB" id="A0A3E0ERU9"/>
<dbReference type="SUPFAM" id="SSF109854">
    <property type="entry name" value="DinB/YfiT-like putative metalloenzymes"/>
    <property type="match status" value="1"/>
</dbReference>